<dbReference type="PANTHER" id="PTHR37017">
    <property type="entry name" value="AB HYDROLASE-1 DOMAIN-CONTAINING PROTEIN-RELATED"/>
    <property type="match status" value="1"/>
</dbReference>
<dbReference type="Gene3D" id="3.40.50.1820">
    <property type="entry name" value="alpha/beta hydrolase"/>
    <property type="match status" value="1"/>
</dbReference>
<accession>A0A9P4IZJ6</accession>
<dbReference type="InterPro" id="IPR000073">
    <property type="entry name" value="AB_hydrolase_1"/>
</dbReference>
<dbReference type="AlphaFoldDB" id="A0A9P4IZJ6"/>
<keyword evidence="3" id="KW-1185">Reference proteome</keyword>
<dbReference type="Proteomes" id="UP000799439">
    <property type="component" value="Unassembled WGS sequence"/>
</dbReference>
<evidence type="ECO:0000313" key="3">
    <source>
        <dbReference type="Proteomes" id="UP000799439"/>
    </source>
</evidence>
<evidence type="ECO:0000259" key="1">
    <source>
        <dbReference type="Pfam" id="PF12697"/>
    </source>
</evidence>
<evidence type="ECO:0000313" key="2">
    <source>
        <dbReference type="EMBL" id="KAF2152767.1"/>
    </source>
</evidence>
<dbReference type="InterPro" id="IPR029058">
    <property type="entry name" value="AB_hydrolase_fold"/>
</dbReference>
<dbReference type="Pfam" id="PF12697">
    <property type="entry name" value="Abhydrolase_6"/>
    <property type="match status" value="1"/>
</dbReference>
<dbReference type="PANTHER" id="PTHR37017:SF3">
    <property type="entry name" value="AB HYDROLASE-1 DOMAIN-CONTAINING PROTEIN"/>
    <property type="match status" value="1"/>
</dbReference>
<reference evidence="2" key="1">
    <citation type="journal article" date="2020" name="Stud. Mycol.">
        <title>101 Dothideomycetes genomes: a test case for predicting lifestyles and emergence of pathogens.</title>
        <authorList>
            <person name="Haridas S."/>
            <person name="Albert R."/>
            <person name="Binder M."/>
            <person name="Bloem J."/>
            <person name="Labutti K."/>
            <person name="Salamov A."/>
            <person name="Andreopoulos B."/>
            <person name="Baker S."/>
            <person name="Barry K."/>
            <person name="Bills G."/>
            <person name="Bluhm B."/>
            <person name="Cannon C."/>
            <person name="Castanera R."/>
            <person name="Culley D."/>
            <person name="Daum C."/>
            <person name="Ezra D."/>
            <person name="Gonzalez J."/>
            <person name="Henrissat B."/>
            <person name="Kuo A."/>
            <person name="Liang C."/>
            <person name="Lipzen A."/>
            <person name="Lutzoni F."/>
            <person name="Magnuson J."/>
            <person name="Mondo S."/>
            <person name="Nolan M."/>
            <person name="Ohm R."/>
            <person name="Pangilinan J."/>
            <person name="Park H.-J."/>
            <person name="Ramirez L."/>
            <person name="Alfaro M."/>
            <person name="Sun H."/>
            <person name="Tritt A."/>
            <person name="Yoshinaga Y."/>
            <person name="Zwiers L.-H."/>
            <person name="Turgeon B."/>
            <person name="Goodwin S."/>
            <person name="Spatafora J."/>
            <person name="Crous P."/>
            <person name="Grigoriev I."/>
        </authorList>
    </citation>
    <scope>NUCLEOTIDE SEQUENCE</scope>
    <source>
        <strain evidence="2">CBS 260.36</strain>
    </source>
</reference>
<sequence length="239" mass="25569">MAAIKPTLVLVHGVWEGPSVFDGVALSLAERGFPTKNVTLPCYGAKSPGNTTMDDDIATVRSAVEAAIGTGQTVVLVLHSAGGFIGSAAIEGLTAKARVAKGEKGGVAKIVFITAALLPENTLHHAPPFAYYEDGVMHCKDYEGMFFNDLEPAEVKQWMAVLKSHPAEGWDGTITYCGWRDVPSVYIHCTLDKILPPDWQKQFAALAGSEVVEVDAGHVPMIKRPDDIIRIIEQAASSI</sequence>
<dbReference type="EMBL" id="ML996086">
    <property type="protein sequence ID" value="KAF2152767.1"/>
    <property type="molecule type" value="Genomic_DNA"/>
</dbReference>
<dbReference type="InterPro" id="IPR052897">
    <property type="entry name" value="Sec-Metab_Biosynth_Hydrolase"/>
</dbReference>
<comment type="caution">
    <text evidence="2">The sequence shown here is derived from an EMBL/GenBank/DDBJ whole genome shotgun (WGS) entry which is preliminary data.</text>
</comment>
<dbReference type="SUPFAM" id="SSF53474">
    <property type="entry name" value="alpha/beta-Hydrolases"/>
    <property type="match status" value="1"/>
</dbReference>
<protein>
    <submittedName>
        <fullName evidence="2">Alpha/beta-hydrolase</fullName>
    </submittedName>
</protein>
<gene>
    <name evidence="2" type="ORF">K461DRAFT_279014</name>
</gene>
<proteinExistence type="predicted"/>
<name>A0A9P4IZJ6_9PEZI</name>
<organism evidence="2 3">
    <name type="scientific">Myriangium duriaei CBS 260.36</name>
    <dbReference type="NCBI Taxonomy" id="1168546"/>
    <lineage>
        <taxon>Eukaryota</taxon>
        <taxon>Fungi</taxon>
        <taxon>Dikarya</taxon>
        <taxon>Ascomycota</taxon>
        <taxon>Pezizomycotina</taxon>
        <taxon>Dothideomycetes</taxon>
        <taxon>Dothideomycetidae</taxon>
        <taxon>Myriangiales</taxon>
        <taxon>Myriangiaceae</taxon>
        <taxon>Myriangium</taxon>
    </lineage>
</organism>
<dbReference type="OrthoDB" id="1263307at2759"/>
<feature type="domain" description="AB hydrolase-1" evidence="1">
    <location>
        <begin position="8"/>
        <end position="229"/>
    </location>
</feature>